<comment type="similarity">
    <text evidence="1">Belongs to the AAA ATPase family.</text>
</comment>
<gene>
    <name evidence="4" type="ORF">KDW_15640</name>
</gene>
<dbReference type="GO" id="GO:0005524">
    <property type="term" value="F:ATP binding"/>
    <property type="evidence" value="ECO:0007669"/>
    <property type="project" value="UniProtKB-KW"/>
</dbReference>
<dbReference type="PROSITE" id="PS00674">
    <property type="entry name" value="AAA"/>
    <property type="match status" value="1"/>
</dbReference>
<dbReference type="SMART" id="SM00382">
    <property type="entry name" value="AAA"/>
    <property type="match status" value="1"/>
</dbReference>
<feature type="domain" description="AAA+ ATPase" evidence="3">
    <location>
        <begin position="136"/>
        <end position="307"/>
    </location>
</feature>
<proteinExistence type="inferred from homology"/>
<dbReference type="PANTHER" id="PTHR23076:SF97">
    <property type="entry name" value="ATP-DEPENDENT ZINC METALLOPROTEASE YME1L1"/>
    <property type="match status" value="1"/>
</dbReference>
<reference evidence="4 5" key="1">
    <citation type="submission" date="2019-10" db="EMBL/GenBank/DDBJ databases">
        <title>Dictyobacter vulcani sp. nov., within the class Ktedonobacteria, isolated from soil of volcanic Mt. Zao.</title>
        <authorList>
            <person name="Zheng Y."/>
            <person name="Wang C.M."/>
            <person name="Sakai Y."/>
            <person name="Abe K."/>
            <person name="Yokota A."/>
            <person name="Yabe S."/>
        </authorList>
    </citation>
    <scope>NUCLEOTIDE SEQUENCE [LARGE SCALE GENOMIC DNA]</scope>
    <source>
        <strain evidence="4 5">W12</strain>
    </source>
</reference>
<evidence type="ECO:0000256" key="1">
    <source>
        <dbReference type="RuleBase" id="RU003651"/>
    </source>
</evidence>
<evidence type="ECO:0000313" key="5">
    <source>
        <dbReference type="Proteomes" id="UP000326912"/>
    </source>
</evidence>
<feature type="transmembrane region" description="Helical" evidence="2">
    <location>
        <begin position="68"/>
        <end position="87"/>
    </location>
</feature>
<dbReference type="EMBL" id="BKZW01000001">
    <property type="protein sequence ID" value="GER87402.1"/>
    <property type="molecule type" value="Genomic_DNA"/>
</dbReference>
<feature type="transmembrane region" description="Helical" evidence="2">
    <location>
        <begin position="165"/>
        <end position="185"/>
    </location>
</feature>
<evidence type="ECO:0000259" key="3">
    <source>
        <dbReference type="SMART" id="SM00382"/>
    </source>
</evidence>
<evidence type="ECO:0000256" key="2">
    <source>
        <dbReference type="SAM" id="Phobius"/>
    </source>
</evidence>
<dbReference type="RefSeq" id="WP_151755407.1">
    <property type="nucleotide sequence ID" value="NZ_BKZW01000001.1"/>
</dbReference>
<keyword evidence="1" id="KW-0067">ATP-binding</keyword>
<dbReference type="InterPro" id="IPR003960">
    <property type="entry name" value="ATPase_AAA_CS"/>
</dbReference>
<dbReference type="InterPro" id="IPR000642">
    <property type="entry name" value="Peptidase_M41"/>
</dbReference>
<name>A0A5J4KK57_9CHLR</name>
<dbReference type="GO" id="GO:0005886">
    <property type="term" value="C:plasma membrane"/>
    <property type="evidence" value="ECO:0007669"/>
    <property type="project" value="TreeGrafter"/>
</dbReference>
<dbReference type="GO" id="GO:0004222">
    <property type="term" value="F:metalloendopeptidase activity"/>
    <property type="evidence" value="ECO:0007669"/>
    <property type="project" value="InterPro"/>
</dbReference>
<feature type="transmembrane region" description="Helical" evidence="2">
    <location>
        <begin position="33"/>
        <end position="56"/>
    </location>
</feature>
<dbReference type="Gene3D" id="3.40.50.300">
    <property type="entry name" value="P-loop containing nucleotide triphosphate hydrolases"/>
    <property type="match status" value="1"/>
</dbReference>
<dbReference type="GO" id="GO:0016887">
    <property type="term" value="F:ATP hydrolysis activity"/>
    <property type="evidence" value="ECO:0007669"/>
    <property type="project" value="InterPro"/>
</dbReference>
<dbReference type="InterPro" id="IPR027417">
    <property type="entry name" value="P-loop_NTPase"/>
</dbReference>
<dbReference type="GO" id="GO:0006508">
    <property type="term" value="P:proteolysis"/>
    <property type="evidence" value="ECO:0007669"/>
    <property type="project" value="InterPro"/>
</dbReference>
<dbReference type="Pfam" id="PF01434">
    <property type="entry name" value="Peptidase_M41"/>
    <property type="match status" value="1"/>
</dbReference>
<keyword evidence="1" id="KW-0547">Nucleotide-binding</keyword>
<dbReference type="InterPro" id="IPR003959">
    <property type="entry name" value="ATPase_AAA_core"/>
</dbReference>
<dbReference type="Gene3D" id="1.10.8.60">
    <property type="match status" value="1"/>
</dbReference>
<keyword evidence="5" id="KW-1185">Reference proteome</keyword>
<keyword evidence="2" id="KW-0472">Membrane</keyword>
<dbReference type="FunFam" id="3.40.50.300:FF:002568">
    <property type="entry name" value="Cell division protein (FtsH)"/>
    <property type="match status" value="1"/>
</dbReference>
<accession>A0A5J4KK57</accession>
<comment type="caution">
    <text evidence="4">The sequence shown here is derived from an EMBL/GenBank/DDBJ whole genome shotgun (WGS) entry which is preliminary data.</text>
</comment>
<dbReference type="SUPFAM" id="SSF52540">
    <property type="entry name" value="P-loop containing nucleoside triphosphate hydrolases"/>
    <property type="match status" value="1"/>
</dbReference>
<evidence type="ECO:0000313" key="4">
    <source>
        <dbReference type="EMBL" id="GER87402.1"/>
    </source>
</evidence>
<dbReference type="SUPFAM" id="SSF140990">
    <property type="entry name" value="FtsH protease domain-like"/>
    <property type="match status" value="1"/>
</dbReference>
<dbReference type="AlphaFoldDB" id="A0A5J4KK57"/>
<dbReference type="Pfam" id="PF00004">
    <property type="entry name" value="AAA"/>
    <property type="match status" value="1"/>
</dbReference>
<keyword evidence="2" id="KW-0812">Transmembrane</keyword>
<dbReference type="GO" id="GO:0004176">
    <property type="term" value="F:ATP-dependent peptidase activity"/>
    <property type="evidence" value="ECO:0007669"/>
    <property type="project" value="InterPro"/>
</dbReference>
<dbReference type="Gene3D" id="1.20.58.760">
    <property type="entry name" value="Peptidase M41"/>
    <property type="match status" value="1"/>
</dbReference>
<dbReference type="InterPro" id="IPR037219">
    <property type="entry name" value="Peptidase_M41-like"/>
</dbReference>
<dbReference type="PANTHER" id="PTHR23076">
    <property type="entry name" value="METALLOPROTEASE M41 FTSH"/>
    <property type="match status" value="1"/>
</dbReference>
<protein>
    <submittedName>
        <fullName evidence="4">ATPase</fullName>
    </submittedName>
</protein>
<dbReference type="InterPro" id="IPR003593">
    <property type="entry name" value="AAA+_ATPase"/>
</dbReference>
<dbReference type="GO" id="GO:0030163">
    <property type="term" value="P:protein catabolic process"/>
    <property type="evidence" value="ECO:0007669"/>
    <property type="project" value="TreeGrafter"/>
</dbReference>
<sequence length="627" mass="69872">MSTNTTRTRRPRNDLDKAIDLGLDQFGRFFRRAWWWIALSIFALWFFTSGVTIAGLDGGTALSGIIQITFAICYILIQFVALFWFLARPRLYWVMPGETGVTFDDYKGNPEVLESARRIVALLRGVKEFQQMGGNPIRGLLLSGPPGTGKSYLAQCMSTEAGVPFAYASAASFKAMFMGIDVLMISKLYRKARRLAREYGGCVIFMDEVDAIGGSRGATGMGGGMGMMGGMMGGGSGGLNQLLMEMDPPNIETGWFKKILRTLGLYHGRAQQEPVLTIGATNIPDALDRALLRPGRFDRQINIAPPTDKYRPEVIEYYLHKVEHEEDISITALSARFVSYTPVAIKHVINEATIIAHFNRRARVTYKDLTEAQDLHEFGLRQISELTEIERRRLAYHEAGHIVASYYLMDRYFPAYVTIHMRGDVEGAAAFAAPRPKETIVTRNREDVLARIQVCLASRAAEELFLNTSLNGVTGDFKTATQEAVYYIGAYGMDTTITSFLAFGDSGNALSAVPRFAERVEALLQSQLNAVKQLFVEHSEAMIAVAEALIDKDELVTEEIKELIDRADARCAFQNVFGAFTPMLTTEHNNNGHHHHAYKPTRSTDLAQSDSNMMNFNFQFNESDIQA</sequence>
<organism evidence="4 5">
    <name type="scientific">Dictyobacter vulcani</name>
    <dbReference type="NCBI Taxonomy" id="2607529"/>
    <lineage>
        <taxon>Bacteria</taxon>
        <taxon>Bacillati</taxon>
        <taxon>Chloroflexota</taxon>
        <taxon>Ktedonobacteria</taxon>
        <taxon>Ktedonobacterales</taxon>
        <taxon>Dictyobacteraceae</taxon>
        <taxon>Dictyobacter</taxon>
    </lineage>
</organism>
<dbReference type="Proteomes" id="UP000326912">
    <property type="component" value="Unassembled WGS sequence"/>
</dbReference>
<keyword evidence="2" id="KW-1133">Transmembrane helix</keyword>